<evidence type="ECO:0000313" key="1">
    <source>
        <dbReference type="EMBL" id="CAG8701454.1"/>
    </source>
</evidence>
<keyword evidence="2" id="KW-1185">Reference proteome</keyword>
<reference evidence="1" key="1">
    <citation type="submission" date="2021-06" db="EMBL/GenBank/DDBJ databases">
        <authorList>
            <person name="Kallberg Y."/>
            <person name="Tangrot J."/>
            <person name="Rosling A."/>
        </authorList>
    </citation>
    <scope>NUCLEOTIDE SEQUENCE</scope>
    <source>
        <strain evidence="1">IL203A</strain>
    </source>
</reference>
<gene>
    <name evidence="1" type="ORF">DHETER_LOCUS11776</name>
</gene>
<name>A0ACA9PFS0_9GLOM</name>
<organism evidence="1 2">
    <name type="scientific">Dentiscutata heterogama</name>
    <dbReference type="NCBI Taxonomy" id="1316150"/>
    <lineage>
        <taxon>Eukaryota</taxon>
        <taxon>Fungi</taxon>
        <taxon>Fungi incertae sedis</taxon>
        <taxon>Mucoromycota</taxon>
        <taxon>Glomeromycotina</taxon>
        <taxon>Glomeromycetes</taxon>
        <taxon>Diversisporales</taxon>
        <taxon>Gigasporaceae</taxon>
        <taxon>Dentiscutata</taxon>
    </lineage>
</organism>
<evidence type="ECO:0000313" key="2">
    <source>
        <dbReference type="Proteomes" id="UP000789702"/>
    </source>
</evidence>
<feature type="non-terminal residue" evidence="1">
    <location>
        <position position="1"/>
    </location>
</feature>
<dbReference type="Proteomes" id="UP000789702">
    <property type="component" value="Unassembled WGS sequence"/>
</dbReference>
<comment type="caution">
    <text evidence="1">The sequence shown here is derived from an EMBL/GenBank/DDBJ whole genome shotgun (WGS) entry which is preliminary data.</text>
</comment>
<dbReference type="EMBL" id="CAJVPU010026835">
    <property type="protein sequence ID" value="CAG8701454.1"/>
    <property type="molecule type" value="Genomic_DNA"/>
</dbReference>
<proteinExistence type="predicted"/>
<sequence>KEATQGIRIAVDNWLYPNDKVYKDNIRKELEILYSEKIE</sequence>
<accession>A0ACA9PFS0</accession>
<protein>
    <submittedName>
        <fullName evidence="1">10688_t:CDS:1</fullName>
    </submittedName>
</protein>